<proteinExistence type="predicted"/>
<name>A0ABN1K4F2_9FLAO</name>
<evidence type="ECO:0000256" key="1">
    <source>
        <dbReference type="SAM" id="SignalP"/>
    </source>
</evidence>
<dbReference type="Proteomes" id="UP001500185">
    <property type="component" value="Unassembled WGS sequence"/>
</dbReference>
<evidence type="ECO:0000313" key="2">
    <source>
        <dbReference type="EMBL" id="GAA0754189.1"/>
    </source>
</evidence>
<dbReference type="EMBL" id="BAAAGG010000005">
    <property type="protein sequence ID" value="GAA0754189.1"/>
    <property type="molecule type" value="Genomic_DNA"/>
</dbReference>
<feature type="signal peptide" evidence="1">
    <location>
        <begin position="1"/>
        <end position="22"/>
    </location>
</feature>
<keyword evidence="1" id="KW-0732">Signal</keyword>
<keyword evidence="3" id="KW-1185">Reference proteome</keyword>
<reference evidence="2 3" key="1">
    <citation type="journal article" date="2019" name="Int. J. Syst. Evol. Microbiol.">
        <title>The Global Catalogue of Microorganisms (GCM) 10K type strain sequencing project: providing services to taxonomists for standard genome sequencing and annotation.</title>
        <authorList>
            <consortium name="The Broad Institute Genomics Platform"/>
            <consortium name="The Broad Institute Genome Sequencing Center for Infectious Disease"/>
            <person name="Wu L."/>
            <person name="Ma J."/>
        </authorList>
    </citation>
    <scope>NUCLEOTIDE SEQUENCE [LARGE SCALE GENOMIC DNA]</scope>
    <source>
        <strain evidence="2 3">JCM 16231</strain>
    </source>
</reference>
<protein>
    <recommendedName>
        <fullName evidence="4">Glucan endo-1,3-beta-D-glucosidase</fullName>
    </recommendedName>
</protein>
<evidence type="ECO:0000313" key="3">
    <source>
        <dbReference type="Proteomes" id="UP001500185"/>
    </source>
</evidence>
<feature type="chain" id="PRO_5045081905" description="Glucan endo-1,3-beta-D-glucosidase" evidence="1">
    <location>
        <begin position="23"/>
        <end position="308"/>
    </location>
</feature>
<gene>
    <name evidence="2" type="ORF">GCM10009433_07500</name>
</gene>
<evidence type="ECO:0008006" key="4">
    <source>
        <dbReference type="Google" id="ProtNLM"/>
    </source>
</evidence>
<comment type="caution">
    <text evidence="2">The sequence shown here is derived from an EMBL/GenBank/DDBJ whole genome shotgun (WGS) entry which is preliminary data.</text>
</comment>
<dbReference type="RefSeq" id="WP_003441536.1">
    <property type="nucleotide sequence ID" value="NZ_BAAAGG010000005.1"/>
</dbReference>
<sequence length="308" mass="33341">MKKYNHIILSLLVLLVIVSCQDDDQQFGEINAPSNIDITAEIIGADSENPNGDGSGEVIFTAKADNAISYGFVYQSNKKNAPSGSASFIFSTLGVNSYTISVIAYGKGGVSSSETFDVEVLATYEPPVELKAKLYDFDPNNPDAVTSKTWRIKSSVPGHFGLGPVGGNIPVEFFGVAPEEKVGVGMYDDRYIFDSDGTFKLITNVNNDDTSGTVFGRGAYVDQLGSSGGTPNGDDIENLPLEDFQTTWQLINPGGAETISLSGLGFIGYYTGTHNYQIFDRSEPNEMTLKITDGNSEFDWWFIITSEE</sequence>
<accession>A0ABN1K4F2</accession>
<dbReference type="PROSITE" id="PS51257">
    <property type="entry name" value="PROKAR_LIPOPROTEIN"/>
    <property type="match status" value="1"/>
</dbReference>
<organism evidence="2 3">
    <name type="scientific">Psychroflexus lacisalsi</name>
    <dbReference type="NCBI Taxonomy" id="503928"/>
    <lineage>
        <taxon>Bacteria</taxon>
        <taxon>Pseudomonadati</taxon>
        <taxon>Bacteroidota</taxon>
        <taxon>Flavobacteriia</taxon>
        <taxon>Flavobacteriales</taxon>
        <taxon>Flavobacteriaceae</taxon>
        <taxon>Psychroflexus</taxon>
    </lineage>
</organism>